<keyword evidence="4" id="KW-1185">Reference proteome</keyword>
<dbReference type="OrthoDB" id="4324715at2"/>
<feature type="transmembrane region" description="Helical" evidence="2">
    <location>
        <begin position="75"/>
        <end position="97"/>
    </location>
</feature>
<feature type="region of interest" description="Disordered" evidence="1">
    <location>
        <begin position="1"/>
        <end position="71"/>
    </location>
</feature>
<feature type="compositionally biased region" description="Low complexity" evidence="1">
    <location>
        <begin position="21"/>
        <end position="30"/>
    </location>
</feature>
<proteinExistence type="predicted"/>
<comment type="caution">
    <text evidence="3">The sequence shown here is derived from an EMBL/GenBank/DDBJ whole genome shotgun (WGS) entry which is preliminary data.</text>
</comment>
<dbReference type="AlphaFoldDB" id="A0A3N2D8A8"/>
<feature type="region of interest" description="Disordered" evidence="1">
    <location>
        <begin position="106"/>
        <end position="156"/>
    </location>
</feature>
<evidence type="ECO:0000313" key="4">
    <source>
        <dbReference type="Proteomes" id="UP000275356"/>
    </source>
</evidence>
<keyword evidence="2" id="KW-0472">Membrane</keyword>
<accession>A0A3N2D8A8</accession>
<feature type="compositionally biased region" description="Low complexity" evidence="1">
    <location>
        <begin position="54"/>
        <end position="64"/>
    </location>
</feature>
<reference evidence="3 4" key="1">
    <citation type="submission" date="2018-11" db="EMBL/GenBank/DDBJ databases">
        <title>Sequencing the genomes of 1000 actinobacteria strains.</title>
        <authorList>
            <person name="Klenk H.-P."/>
        </authorList>
    </citation>
    <scope>NUCLEOTIDE SEQUENCE [LARGE SCALE GENOMIC DNA]</scope>
    <source>
        <strain evidence="3 4">DSM 13521</strain>
    </source>
</reference>
<protein>
    <submittedName>
        <fullName evidence="3">Uncharacterized protein</fullName>
    </submittedName>
</protein>
<evidence type="ECO:0000256" key="2">
    <source>
        <dbReference type="SAM" id="Phobius"/>
    </source>
</evidence>
<organism evidence="3 4">
    <name type="scientific">Salana multivorans</name>
    <dbReference type="NCBI Taxonomy" id="120377"/>
    <lineage>
        <taxon>Bacteria</taxon>
        <taxon>Bacillati</taxon>
        <taxon>Actinomycetota</taxon>
        <taxon>Actinomycetes</taxon>
        <taxon>Micrococcales</taxon>
        <taxon>Beutenbergiaceae</taxon>
        <taxon>Salana</taxon>
    </lineage>
</organism>
<feature type="compositionally biased region" description="Low complexity" evidence="1">
    <location>
        <begin position="117"/>
        <end position="135"/>
    </location>
</feature>
<feature type="compositionally biased region" description="Pro residues" evidence="1">
    <location>
        <begin position="106"/>
        <end position="116"/>
    </location>
</feature>
<dbReference type="RefSeq" id="WP_148059529.1">
    <property type="nucleotide sequence ID" value="NZ_RKHQ01000001.1"/>
</dbReference>
<name>A0A3N2D8A8_9MICO</name>
<keyword evidence="2" id="KW-1133">Transmembrane helix</keyword>
<evidence type="ECO:0000313" key="3">
    <source>
        <dbReference type="EMBL" id="ROR96025.1"/>
    </source>
</evidence>
<dbReference type="Proteomes" id="UP000275356">
    <property type="component" value="Unassembled WGS sequence"/>
</dbReference>
<dbReference type="EMBL" id="RKHQ01000001">
    <property type="protein sequence ID" value="ROR96025.1"/>
    <property type="molecule type" value="Genomic_DNA"/>
</dbReference>
<sequence length="296" mass="29738">MSEDERDPVDWWGAQGPSRLPGVPGATGAPGASGPGAPGAPVPGDAPAGPPVGVPVSPYRTGPSTGSGSGTGRGLVIGAVAVAALVVVMALVVILLVMRPGPAGPDPVASPAPASTPAPATSSPASSPDSTGASPEATGDPSADPTGDPSASADQPFDVVDGRVVLPEWFSFALPDGFETEGGDGAIVRTSDGTVDLVVYELAWYGASDATDRCMRELDVVQIWSPDGTVEALPEIQLDGLPAGGGSFASPEGRYVEMYCIDVGGRIVNPVASSPYEWGDAAHAALTEVIDSWRWE</sequence>
<evidence type="ECO:0000256" key="1">
    <source>
        <dbReference type="SAM" id="MobiDB-lite"/>
    </source>
</evidence>
<gene>
    <name evidence="3" type="ORF">EDD28_0599</name>
</gene>
<keyword evidence="2" id="KW-0812">Transmembrane</keyword>